<keyword evidence="4" id="KW-0067">ATP-binding</keyword>
<proteinExistence type="inferred from homology"/>
<dbReference type="InterPro" id="IPR008147">
    <property type="entry name" value="Gln_synt_N"/>
</dbReference>
<reference evidence="9 10" key="1">
    <citation type="submission" date="2016-11" db="EMBL/GenBank/DDBJ databases">
        <authorList>
            <person name="Jaros S."/>
            <person name="Januszkiewicz K."/>
            <person name="Wedrychowicz H."/>
        </authorList>
    </citation>
    <scope>NUCLEOTIDE SEQUENCE [LARGE SCALE GENOMIC DNA]</scope>
    <source>
        <strain evidence="9 10">YL228</strain>
    </source>
</reference>
<dbReference type="AlphaFoldDB" id="A0A1K1P7Q5"/>
<evidence type="ECO:0000259" key="7">
    <source>
        <dbReference type="PROSITE" id="PS51986"/>
    </source>
</evidence>
<name>A0A1K1P7Q5_RUMFL</name>
<comment type="similarity">
    <text evidence="1 5 6">Belongs to the glutamine synthetase family.</text>
</comment>
<dbReference type="Pfam" id="PF00120">
    <property type="entry name" value="Gln-synt_C"/>
    <property type="match status" value="1"/>
</dbReference>
<dbReference type="InterPro" id="IPR008146">
    <property type="entry name" value="Gln_synth_cat_dom"/>
</dbReference>
<dbReference type="PANTHER" id="PTHR43785:SF12">
    <property type="entry name" value="TYPE-1 GLUTAMINE SYNTHETASE 2"/>
    <property type="match status" value="1"/>
</dbReference>
<dbReference type="GO" id="GO:0004356">
    <property type="term" value="F:glutamine synthetase activity"/>
    <property type="evidence" value="ECO:0007669"/>
    <property type="project" value="InterPro"/>
</dbReference>
<dbReference type="Pfam" id="PF03951">
    <property type="entry name" value="Gln-synt_N"/>
    <property type="match status" value="1"/>
</dbReference>
<evidence type="ECO:0000259" key="8">
    <source>
        <dbReference type="PROSITE" id="PS51987"/>
    </source>
</evidence>
<dbReference type="SUPFAM" id="SSF54368">
    <property type="entry name" value="Glutamine synthetase, N-terminal domain"/>
    <property type="match status" value="1"/>
</dbReference>
<dbReference type="EMBL" id="FPIP01000007">
    <property type="protein sequence ID" value="SFW43521.1"/>
    <property type="molecule type" value="Genomic_DNA"/>
</dbReference>
<protein>
    <submittedName>
        <fullName evidence="9">Glutamine synthetase</fullName>
    </submittedName>
</protein>
<organism evidence="9 10">
    <name type="scientific">Ruminococcus flavefaciens</name>
    <dbReference type="NCBI Taxonomy" id="1265"/>
    <lineage>
        <taxon>Bacteria</taxon>
        <taxon>Bacillati</taxon>
        <taxon>Bacillota</taxon>
        <taxon>Clostridia</taxon>
        <taxon>Eubacteriales</taxon>
        <taxon>Oscillospiraceae</taxon>
        <taxon>Ruminococcus</taxon>
    </lineage>
</organism>
<dbReference type="Proteomes" id="UP000183461">
    <property type="component" value="Unassembled WGS sequence"/>
</dbReference>
<dbReference type="SUPFAM" id="SSF55931">
    <property type="entry name" value="Glutamine synthetase/guanido kinase"/>
    <property type="match status" value="1"/>
</dbReference>
<gene>
    <name evidence="9" type="ORF">SAMN02910280_2552</name>
</gene>
<evidence type="ECO:0000313" key="9">
    <source>
        <dbReference type="EMBL" id="SFW43521.1"/>
    </source>
</evidence>
<feature type="domain" description="GS beta-grasp" evidence="7">
    <location>
        <begin position="15"/>
        <end position="96"/>
    </location>
</feature>
<dbReference type="PROSITE" id="PS51986">
    <property type="entry name" value="GS_BETA_GRASP"/>
    <property type="match status" value="1"/>
</dbReference>
<dbReference type="PROSITE" id="PS51987">
    <property type="entry name" value="GS_CATALYTIC"/>
    <property type="match status" value="1"/>
</dbReference>
<dbReference type="GO" id="GO:0006542">
    <property type="term" value="P:glutamine biosynthetic process"/>
    <property type="evidence" value="ECO:0007669"/>
    <property type="project" value="InterPro"/>
</dbReference>
<dbReference type="Gene3D" id="3.10.20.70">
    <property type="entry name" value="Glutamine synthetase, N-terminal domain"/>
    <property type="match status" value="1"/>
</dbReference>
<dbReference type="PANTHER" id="PTHR43785">
    <property type="entry name" value="GAMMA-GLUTAMYLPUTRESCINE SYNTHETASE"/>
    <property type="match status" value="1"/>
</dbReference>
<evidence type="ECO:0000256" key="3">
    <source>
        <dbReference type="ARBA" id="ARBA00022741"/>
    </source>
</evidence>
<dbReference type="RefSeq" id="WP_072300773.1">
    <property type="nucleotide sequence ID" value="NZ_FPIP01000007.1"/>
</dbReference>
<sequence>MSFSPKEILKFVEENDVKFIRLTFCDMFGNLKNVAIMPNELPRAFEYGIPFDASCIAEGCSDLLLVPDISTLSVLPWRPKSGRVVRFFCSLKNTDGSDYVGDMRTELTNYINQLRLDGYSCEMGTKCEFYLFELDERGEPTKIPHDKGGYLDVAPLDKCENARREICLSLEEMGMSPKSSCHKHGPAQNEIEFRESEPITAADNMVHYKTVVKSIAAQNGLFASFMPKPLPDEHGSAISISISIKKGGENIIGNDIDAMPFEGRCFISGILGRMREITAFLNSTTNSYKRFGIGFAPKYINWSSENCAQLIRVPKPVGITPRIELRSADACCNPYITFKLILAAGIEGIQSKDCALFESAMHSGEESDLFQKLPSSLEEAAAIAKGSDFVKRTLSPEIRSSIFAQLDRQIRDYAAAPDKDKFEEESYFKFV</sequence>
<evidence type="ECO:0000256" key="4">
    <source>
        <dbReference type="ARBA" id="ARBA00022840"/>
    </source>
</evidence>
<dbReference type="InterPro" id="IPR036651">
    <property type="entry name" value="Gln_synt_N_sf"/>
</dbReference>
<keyword evidence="2" id="KW-0436">Ligase</keyword>
<feature type="domain" description="GS catalytic" evidence="8">
    <location>
        <begin position="103"/>
        <end position="431"/>
    </location>
</feature>
<evidence type="ECO:0000256" key="6">
    <source>
        <dbReference type="RuleBase" id="RU000384"/>
    </source>
</evidence>
<evidence type="ECO:0000256" key="5">
    <source>
        <dbReference type="PROSITE-ProRule" id="PRU01330"/>
    </source>
</evidence>
<keyword evidence="3" id="KW-0547">Nucleotide-binding</keyword>
<evidence type="ECO:0000256" key="1">
    <source>
        <dbReference type="ARBA" id="ARBA00009897"/>
    </source>
</evidence>
<accession>A0A1K1P7Q5</accession>
<evidence type="ECO:0000256" key="2">
    <source>
        <dbReference type="ARBA" id="ARBA00022598"/>
    </source>
</evidence>
<dbReference type="GO" id="GO:0005524">
    <property type="term" value="F:ATP binding"/>
    <property type="evidence" value="ECO:0007669"/>
    <property type="project" value="UniProtKB-KW"/>
</dbReference>
<dbReference type="InterPro" id="IPR014746">
    <property type="entry name" value="Gln_synth/guanido_kin_cat_dom"/>
</dbReference>
<dbReference type="SMART" id="SM01230">
    <property type="entry name" value="Gln-synt_C"/>
    <property type="match status" value="1"/>
</dbReference>
<dbReference type="Gene3D" id="3.30.590.10">
    <property type="entry name" value="Glutamine synthetase/guanido kinase, catalytic domain"/>
    <property type="match status" value="1"/>
</dbReference>
<evidence type="ECO:0000313" key="10">
    <source>
        <dbReference type="Proteomes" id="UP000183461"/>
    </source>
</evidence>